<name>A0A1A9ZGY9_GLOPL</name>
<accession>A0A1A9ZGY9</accession>
<dbReference type="AlphaFoldDB" id="A0A1A9ZGY9"/>
<dbReference type="GO" id="GO:0006397">
    <property type="term" value="P:mRNA processing"/>
    <property type="evidence" value="ECO:0007669"/>
    <property type="project" value="UniProtKB-KW"/>
</dbReference>
<protein>
    <submittedName>
        <fullName evidence="5">CPSF73-100_C domain-containing protein</fullName>
    </submittedName>
</protein>
<evidence type="ECO:0000256" key="1">
    <source>
        <dbReference type="ARBA" id="ARBA00004123"/>
    </source>
</evidence>
<sequence length="124" mass="13697">MPEDGYDKENSPKISLEQLVKHANNSRDDVVDIQSADIVDIQSAQRAGALNTHSVELYFRGEKTAKVMGSLAATKSEIGNKLSGVLVKRDFKYHLLAAADLSKYSDMSISVQIEKKLLLLSPQY</sequence>
<dbReference type="Proteomes" id="UP000092445">
    <property type="component" value="Unassembled WGS sequence"/>
</dbReference>
<proteinExistence type="predicted"/>
<dbReference type="GO" id="GO:0005634">
    <property type="term" value="C:nucleus"/>
    <property type="evidence" value="ECO:0007669"/>
    <property type="project" value="UniProtKB-SubCell"/>
</dbReference>
<dbReference type="EnsemblMetazoa" id="GPAI014381-RA">
    <property type="protein sequence ID" value="GPAI014381-PA"/>
    <property type="gene ID" value="GPAI014381"/>
</dbReference>
<comment type="subcellular location">
    <subcellularLocation>
        <location evidence="1">Nucleus</location>
    </subcellularLocation>
</comment>
<keyword evidence="2" id="KW-0507">mRNA processing</keyword>
<reference evidence="5" key="2">
    <citation type="submission" date="2020-05" db="UniProtKB">
        <authorList>
            <consortium name="EnsemblMetazoa"/>
        </authorList>
    </citation>
    <scope>IDENTIFICATION</scope>
    <source>
        <strain evidence="5">IAEA</strain>
    </source>
</reference>
<reference evidence="6" key="1">
    <citation type="submission" date="2014-03" db="EMBL/GenBank/DDBJ databases">
        <authorList>
            <person name="Aksoy S."/>
            <person name="Warren W."/>
            <person name="Wilson R.K."/>
        </authorList>
    </citation>
    <scope>NUCLEOTIDE SEQUENCE [LARGE SCALE GENOMIC DNA]</scope>
    <source>
        <strain evidence="6">IAEA</strain>
    </source>
</reference>
<evidence type="ECO:0000256" key="3">
    <source>
        <dbReference type="ARBA" id="ARBA00023242"/>
    </source>
</evidence>
<feature type="domain" description="Pre-mRNA 3'-end-processing endonuclease polyadenylation factor C-term" evidence="4">
    <location>
        <begin position="81"/>
        <end position="115"/>
    </location>
</feature>
<dbReference type="InterPro" id="IPR021718">
    <property type="entry name" value="CPSF73-100_C"/>
</dbReference>
<evidence type="ECO:0000313" key="6">
    <source>
        <dbReference type="Proteomes" id="UP000092445"/>
    </source>
</evidence>
<organism evidence="5 6">
    <name type="scientific">Glossina pallidipes</name>
    <name type="common">Tsetse fly</name>
    <dbReference type="NCBI Taxonomy" id="7398"/>
    <lineage>
        <taxon>Eukaryota</taxon>
        <taxon>Metazoa</taxon>
        <taxon>Ecdysozoa</taxon>
        <taxon>Arthropoda</taxon>
        <taxon>Hexapoda</taxon>
        <taxon>Insecta</taxon>
        <taxon>Pterygota</taxon>
        <taxon>Neoptera</taxon>
        <taxon>Endopterygota</taxon>
        <taxon>Diptera</taxon>
        <taxon>Brachycera</taxon>
        <taxon>Muscomorpha</taxon>
        <taxon>Hippoboscoidea</taxon>
        <taxon>Glossinidae</taxon>
        <taxon>Glossina</taxon>
    </lineage>
</organism>
<dbReference type="VEuPathDB" id="VectorBase:GPAI014381"/>
<evidence type="ECO:0000313" key="5">
    <source>
        <dbReference type="EnsemblMetazoa" id="GPAI014381-PA"/>
    </source>
</evidence>
<keyword evidence="6" id="KW-1185">Reference proteome</keyword>
<dbReference type="STRING" id="7398.A0A1A9ZGY9"/>
<keyword evidence="3" id="KW-0539">Nucleus</keyword>
<dbReference type="Pfam" id="PF11718">
    <property type="entry name" value="CPSF73-100_C"/>
    <property type="match status" value="1"/>
</dbReference>
<evidence type="ECO:0000256" key="2">
    <source>
        <dbReference type="ARBA" id="ARBA00022664"/>
    </source>
</evidence>
<evidence type="ECO:0000259" key="4">
    <source>
        <dbReference type="Pfam" id="PF11718"/>
    </source>
</evidence>